<proteinExistence type="predicted"/>
<sequence length="614" mass="65651">MASRTGPLDPYARSTLRRALLPPPGYRLEQALATAYSLDAETLITIPLFAAGLDAKGVATPVGIARVFELGERMTLLIQGDRISIPGRLASSRELLKLVGGAVVPCSVRGGSFHPKLLVAEFTAHDDPSRQLCRVVVTTRNLTTDNSWDSIVVLDEMAGGVAIAGLAEAVGGLARYINDSSHPAVENCKRIAKKLETVKFQPLRGIDGLDVRLFEPGSPNASNVKAMLTGDNLLVISPFVSPGLLDELAGQAGAATAKRWLVTRPVDIPLSAFERYQVFQLTEGAIPSHAFAGEGREPDAPQAQETGVAQGRLVGLHAKIYMSTSKKNGTRIVVTSANATTAGWTRNVEVAVTGLARAKAFSVPALMEPPADPKPAEDDELAFRDLLDPLTLEAIEAGPQDPEWMQEVQLCLAGATCVGTITKGPPRMLQVVAKFPPDRGSWPAEAAVSMRPFGQATDDCPMVVHRSELAASIAVEAGAELVPFVVLTIQTARDRPLEVVLAMKLEGDIDWCREHARASLSRAAKPRLYEELLWHFGVRGGLRKSAAKTPPANSTKAKAGDDAILPILEKVLLRVHGADAKNEIQMIDSLLSGVEDAPEFESLVGMWNLIKASL</sequence>
<evidence type="ECO:0000313" key="1">
    <source>
        <dbReference type="EMBL" id="MFG6433560.1"/>
    </source>
</evidence>
<keyword evidence="2" id="KW-1185">Reference proteome</keyword>
<organism evidence="1 2">
    <name type="scientific">Pelomonas parva</name>
    <dbReference type="NCBI Taxonomy" id="3299032"/>
    <lineage>
        <taxon>Bacteria</taxon>
        <taxon>Pseudomonadati</taxon>
        <taxon>Pseudomonadota</taxon>
        <taxon>Betaproteobacteria</taxon>
        <taxon>Burkholderiales</taxon>
        <taxon>Sphaerotilaceae</taxon>
        <taxon>Roseateles</taxon>
    </lineage>
</organism>
<reference evidence="1 2" key="1">
    <citation type="submission" date="2024-08" db="EMBL/GenBank/DDBJ databases">
        <authorList>
            <person name="Lu H."/>
        </authorList>
    </citation>
    <scope>NUCLEOTIDE SEQUENCE [LARGE SCALE GENOMIC DNA]</scope>
    <source>
        <strain evidence="1 2">LYH14W</strain>
    </source>
</reference>
<dbReference type="Proteomes" id="UP001606210">
    <property type="component" value="Unassembled WGS sequence"/>
</dbReference>
<accession>A0ABW7FCN7</accession>
<dbReference type="Gene3D" id="3.30.870.10">
    <property type="entry name" value="Endonuclease Chain A"/>
    <property type="match status" value="1"/>
</dbReference>
<gene>
    <name evidence="1" type="ORF">ACG00Y_26875</name>
</gene>
<comment type="caution">
    <text evidence="1">The sequence shown here is derived from an EMBL/GenBank/DDBJ whole genome shotgun (WGS) entry which is preliminary data.</text>
</comment>
<evidence type="ECO:0000313" key="2">
    <source>
        <dbReference type="Proteomes" id="UP001606210"/>
    </source>
</evidence>
<protein>
    <recommendedName>
        <fullName evidence="3">PLD phosphodiesterase domain-containing protein</fullName>
    </recommendedName>
</protein>
<evidence type="ECO:0008006" key="3">
    <source>
        <dbReference type="Google" id="ProtNLM"/>
    </source>
</evidence>
<dbReference type="RefSeq" id="WP_394484395.1">
    <property type="nucleotide sequence ID" value="NZ_JBIGHV010000013.1"/>
</dbReference>
<dbReference type="EMBL" id="JBIGHV010000013">
    <property type="protein sequence ID" value="MFG6433560.1"/>
    <property type="molecule type" value="Genomic_DNA"/>
</dbReference>
<name>A0ABW7FCN7_9BURK</name>